<dbReference type="Gene3D" id="3.30.160.60">
    <property type="entry name" value="Classic Zinc Finger"/>
    <property type="match status" value="6"/>
</dbReference>
<evidence type="ECO:0000256" key="3">
    <source>
        <dbReference type="ARBA" id="ARBA00022737"/>
    </source>
</evidence>
<dbReference type="OrthoDB" id="4748970at2759"/>
<dbReference type="FunFam" id="3.30.160.60:FF:000125">
    <property type="entry name" value="Putative zinc finger protein 143"/>
    <property type="match status" value="2"/>
</dbReference>
<keyword evidence="6" id="KW-0805">Transcription regulation</keyword>
<dbReference type="PANTHER" id="PTHR46179:SF13">
    <property type="entry name" value="C2H2-TYPE DOMAIN-CONTAINING PROTEIN"/>
    <property type="match status" value="1"/>
</dbReference>
<dbReference type="GO" id="GO:0008270">
    <property type="term" value="F:zinc ion binding"/>
    <property type="evidence" value="ECO:0007669"/>
    <property type="project" value="UniProtKB-KW"/>
</dbReference>
<dbReference type="PROSITE" id="PS00028">
    <property type="entry name" value="ZINC_FINGER_C2H2_1"/>
    <property type="match status" value="7"/>
</dbReference>
<evidence type="ECO:0000256" key="8">
    <source>
        <dbReference type="ARBA" id="ARBA00023242"/>
    </source>
</evidence>
<feature type="domain" description="C2H2-type" evidence="11">
    <location>
        <begin position="316"/>
        <end position="346"/>
    </location>
</feature>
<evidence type="ECO:0000313" key="12">
    <source>
        <dbReference type="EMBL" id="KAF2225008.1"/>
    </source>
</evidence>
<feature type="domain" description="C2H2-type" evidence="11">
    <location>
        <begin position="115"/>
        <end position="145"/>
    </location>
</feature>
<evidence type="ECO:0000259" key="11">
    <source>
        <dbReference type="PROSITE" id="PS50157"/>
    </source>
</evidence>
<reference evidence="13" key="1">
    <citation type="journal article" date="2020" name="Stud. Mycol.">
        <title>101 Dothideomycetes genomes: A test case for predicting lifestyles and emergence of pathogens.</title>
        <authorList>
            <person name="Haridas S."/>
            <person name="Albert R."/>
            <person name="Binder M."/>
            <person name="Bloem J."/>
            <person name="LaButti K."/>
            <person name="Salamov A."/>
            <person name="Andreopoulos B."/>
            <person name="Baker S."/>
            <person name="Barry K."/>
            <person name="Bills G."/>
            <person name="Bluhm B."/>
            <person name="Cannon C."/>
            <person name="Castanera R."/>
            <person name="Culley D."/>
            <person name="Daum C."/>
            <person name="Ezra D."/>
            <person name="Gonzalez J."/>
            <person name="Henrissat B."/>
            <person name="Kuo A."/>
            <person name="Liang C."/>
            <person name="Lipzen A."/>
            <person name="Lutzoni F."/>
            <person name="Magnuson J."/>
            <person name="Mondo S."/>
            <person name="Nolan M."/>
            <person name="Ohm R."/>
            <person name="Pangilinan J."/>
            <person name="Park H.-J."/>
            <person name="Ramirez L."/>
            <person name="Alfaro M."/>
            <person name="Sun H."/>
            <person name="Tritt A."/>
            <person name="Yoshinaga Y."/>
            <person name="Zwiers L.-H."/>
            <person name="Turgeon B."/>
            <person name="Goodwin S."/>
            <person name="Spatafora J."/>
            <person name="Crous P."/>
            <person name="Grigoriev I."/>
        </authorList>
    </citation>
    <scope>NUCLEOTIDE SEQUENCE [LARGE SCALE GENOMIC DNA]</scope>
    <source>
        <strain evidence="13">CECT 20119</strain>
    </source>
</reference>
<feature type="region of interest" description="Disordered" evidence="10">
    <location>
        <begin position="41"/>
        <end position="82"/>
    </location>
</feature>
<keyword evidence="13" id="KW-1185">Reference proteome</keyword>
<dbReference type="GO" id="GO:0000981">
    <property type="term" value="F:DNA-binding transcription factor activity, RNA polymerase II-specific"/>
    <property type="evidence" value="ECO:0007669"/>
    <property type="project" value="UniProtKB-ARBA"/>
</dbReference>
<organism evidence="12 13">
    <name type="scientific">Elsinoe ampelina</name>
    <dbReference type="NCBI Taxonomy" id="302913"/>
    <lineage>
        <taxon>Eukaryota</taxon>
        <taxon>Fungi</taxon>
        <taxon>Dikarya</taxon>
        <taxon>Ascomycota</taxon>
        <taxon>Pezizomycotina</taxon>
        <taxon>Dothideomycetes</taxon>
        <taxon>Dothideomycetidae</taxon>
        <taxon>Myriangiales</taxon>
        <taxon>Elsinoaceae</taxon>
        <taxon>Elsinoe</taxon>
    </lineage>
</organism>
<keyword evidence="8" id="KW-0539">Nucleus</keyword>
<accession>A0A6A6GH38</accession>
<dbReference type="InterPro" id="IPR036236">
    <property type="entry name" value="Znf_C2H2_sf"/>
</dbReference>
<dbReference type="AlphaFoldDB" id="A0A6A6GH38"/>
<feature type="compositionally biased region" description="Polar residues" evidence="10">
    <location>
        <begin position="61"/>
        <end position="76"/>
    </location>
</feature>
<feature type="domain" description="C2H2-type" evidence="11">
    <location>
        <begin position="176"/>
        <end position="204"/>
    </location>
</feature>
<evidence type="ECO:0000256" key="4">
    <source>
        <dbReference type="ARBA" id="ARBA00022771"/>
    </source>
</evidence>
<protein>
    <recommendedName>
        <fullName evidence="11">C2H2-type domain-containing protein</fullName>
    </recommendedName>
</protein>
<keyword evidence="7" id="KW-0804">Transcription</keyword>
<evidence type="ECO:0000256" key="1">
    <source>
        <dbReference type="ARBA" id="ARBA00004123"/>
    </source>
</evidence>
<evidence type="ECO:0000256" key="7">
    <source>
        <dbReference type="ARBA" id="ARBA00023163"/>
    </source>
</evidence>
<keyword evidence="3" id="KW-0677">Repeat</keyword>
<feature type="domain" description="C2H2-type" evidence="11">
    <location>
        <begin position="204"/>
        <end position="241"/>
    </location>
</feature>
<evidence type="ECO:0000256" key="9">
    <source>
        <dbReference type="PROSITE-ProRule" id="PRU00042"/>
    </source>
</evidence>
<evidence type="ECO:0000256" key="10">
    <source>
        <dbReference type="SAM" id="MobiDB-lite"/>
    </source>
</evidence>
<feature type="domain" description="C2H2-type" evidence="11">
    <location>
        <begin position="85"/>
        <end position="114"/>
    </location>
</feature>
<dbReference type="PANTHER" id="PTHR46179">
    <property type="entry name" value="ZINC FINGER PROTEIN"/>
    <property type="match status" value="1"/>
</dbReference>
<dbReference type="GO" id="GO:0000978">
    <property type="term" value="F:RNA polymerase II cis-regulatory region sequence-specific DNA binding"/>
    <property type="evidence" value="ECO:0007669"/>
    <property type="project" value="UniProtKB-ARBA"/>
</dbReference>
<evidence type="ECO:0000256" key="5">
    <source>
        <dbReference type="ARBA" id="ARBA00022833"/>
    </source>
</evidence>
<dbReference type="Pfam" id="PF00096">
    <property type="entry name" value="zf-C2H2"/>
    <property type="match status" value="3"/>
</dbReference>
<keyword evidence="5" id="KW-0862">Zinc</keyword>
<feature type="domain" description="C2H2-type" evidence="11">
    <location>
        <begin position="146"/>
        <end position="175"/>
    </location>
</feature>
<evidence type="ECO:0000313" key="13">
    <source>
        <dbReference type="Proteomes" id="UP000799538"/>
    </source>
</evidence>
<evidence type="ECO:0000256" key="2">
    <source>
        <dbReference type="ARBA" id="ARBA00022723"/>
    </source>
</evidence>
<keyword evidence="4 9" id="KW-0863">Zinc-finger</keyword>
<dbReference type="EMBL" id="ML992504">
    <property type="protein sequence ID" value="KAF2225008.1"/>
    <property type="molecule type" value="Genomic_DNA"/>
</dbReference>
<proteinExistence type="predicted"/>
<name>A0A6A6GH38_9PEZI</name>
<dbReference type="SMART" id="SM00355">
    <property type="entry name" value="ZnF_C2H2"/>
    <property type="match status" value="10"/>
</dbReference>
<evidence type="ECO:0000256" key="6">
    <source>
        <dbReference type="ARBA" id="ARBA00023015"/>
    </source>
</evidence>
<dbReference type="Proteomes" id="UP000799538">
    <property type="component" value="Unassembled WGS sequence"/>
</dbReference>
<dbReference type="InterPro" id="IPR051061">
    <property type="entry name" value="Zinc_finger_trans_reg"/>
</dbReference>
<feature type="domain" description="C2H2-type" evidence="11">
    <location>
        <begin position="363"/>
        <end position="394"/>
    </location>
</feature>
<comment type="subcellular location">
    <subcellularLocation>
        <location evidence="1">Nucleus</location>
    </subcellularLocation>
</comment>
<dbReference type="PROSITE" id="PS50157">
    <property type="entry name" value="ZINC_FINGER_C2H2_2"/>
    <property type="match status" value="7"/>
</dbReference>
<dbReference type="GO" id="GO:0005634">
    <property type="term" value="C:nucleus"/>
    <property type="evidence" value="ECO:0007669"/>
    <property type="project" value="UniProtKB-SubCell"/>
</dbReference>
<sequence length="524" mass="58908">MSTSTLKRGLDLETDLHFSKRAKIDSNASFLPHLDVLENGSSPLEANTPSLADSTLDEDGGSSTNATTTQPGTPNNKKPPREKKFICDYPSCGKAYARPVRLAEHKRSHTNERPFVCDRDDCGKAFLRDSHLKAHVKSHHEDLRDYICNWLDCGKGFATGQKLREHQKRHEKREELKCADCGQFFRKQETLDRHTIENHSDSAFVCEHVIDSESGVICGESFKKYPALKQHRERTHSGLKHFCFKCSPELVEDDMDDSASQMPAVIGFTTFSEYQRHLKEVHPPTCDTCGQTCTTEAKLRAHIDIEHFSKEERKTVPCKDPTCDRMFTRAGNMLVHYKSAHLNQKFVCAPTTTETSFNTIPGWDGNGACGKGFSTKAALEKHIQGHHLHIPLQPSKGKEKRKARKARMAAHEEDAMAIDDTESQHSRAADLLTGSRPVRERQIKCVLQFCPQRFRRWYDMELHLQTSHGYSDLAASDAVDAMREQQALSGGQFWVGGDVDDEFEDLELAAHLQAALGVHSPPGS</sequence>
<keyword evidence="2" id="KW-0479">Metal-binding</keyword>
<dbReference type="SUPFAM" id="SSF57667">
    <property type="entry name" value="beta-beta-alpha zinc fingers"/>
    <property type="match status" value="2"/>
</dbReference>
<feature type="compositionally biased region" description="Polar residues" evidence="10">
    <location>
        <begin position="41"/>
        <end position="53"/>
    </location>
</feature>
<dbReference type="InterPro" id="IPR013087">
    <property type="entry name" value="Znf_C2H2_type"/>
</dbReference>
<gene>
    <name evidence="12" type="ORF">BDZ85DRAFT_259483</name>
</gene>